<dbReference type="InterPro" id="IPR000315">
    <property type="entry name" value="Znf_B-box"/>
</dbReference>
<dbReference type="OrthoDB" id="153872at2759"/>
<sequence length="186" mass="19556">MNKKICDLCCVAVARVLCESDDASLCWGCDAAVHGANFLVARHVRVLMCRVCLGRTAWLASGARVGPAASLCCRCSDRKERSGIVERGEGEGEGEVENQVVPLKLAPPLSDDSSSSSSTLPADDLSCASTQSSDSRSTGAESGVAEHEATSSSSSSESKPKQSKRRKRSFAATDLVHATSSSKFKL</sequence>
<comment type="caution">
    <text evidence="7">The sequence shown here is derived from an EMBL/GenBank/DDBJ whole genome shotgun (WGS) entry which is preliminary data.</text>
</comment>
<reference evidence="7" key="1">
    <citation type="submission" date="2020-01" db="EMBL/GenBank/DDBJ databases">
        <title>Genome sequence of Kobresia littledalei, the first chromosome-level genome in the family Cyperaceae.</title>
        <authorList>
            <person name="Qu G."/>
        </authorList>
    </citation>
    <scope>NUCLEOTIDE SEQUENCE</scope>
    <source>
        <strain evidence="7">C.B.Clarke</strain>
        <tissue evidence="7">Leaf</tissue>
    </source>
</reference>
<evidence type="ECO:0000313" key="8">
    <source>
        <dbReference type="Proteomes" id="UP000623129"/>
    </source>
</evidence>
<dbReference type="PROSITE" id="PS50119">
    <property type="entry name" value="ZF_BBOX"/>
    <property type="match status" value="1"/>
</dbReference>
<dbReference type="Proteomes" id="UP000623129">
    <property type="component" value="Unassembled WGS sequence"/>
</dbReference>
<dbReference type="PANTHER" id="PTHR31717">
    <property type="entry name" value="ZINC FINGER PROTEIN CONSTANS-LIKE 10"/>
    <property type="match status" value="1"/>
</dbReference>
<name>A0A833QV85_9POAL</name>
<dbReference type="SMART" id="SM00336">
    <property type="entry name" value="BBOX"/>
    <property type="match status" value="1"/>
</dbReference>
<organism evidence="7 8">
    <name type="scientific">Carex littledalei</name>
    <dbReference type="NCBI Taxonomy" id="544730"/>
    <lineage>
        <taxon>Eukaryota</taxon>
        <taxon>Viridiplantae</taxon>
        <taxon>Streptophyta</taxon>
        <taxon>Embryophyta</taxon>
        <taxon>Tracheophyta</taxon>
        <taxon>Spermatophyta</taxon>
        <taxon>Magnoliopsida</taxon>
        <taxon>Liliopsida</taxon>
        <taxon>Poales</taxon>
        <taxon>Cyperaceae</taxon>
        <taxon>Cyperoideae</taxon>
        <taxon>Cariceae</taxon>
        <taxon>Carex</taxon>
        <taxon>Carex subgen. Euthyceras</taxon>
    </lineage>
</organism>
<evidence type="ECO:0000313" key="7">
    <source>
        <dbReference type="EMBL" id="KAF3325626.1"/>
    </source>
</evidence>
<dbReference type="CDD" id="cd19821">
    <property type="entry name" value="Bbox1_BBX-like"/>
    <property type="match status" value="1"/>
</dbReference>
<feature type="domain" description="B box-type" evidence="6">
    <location>
        <begin position="1"/>
        <end position="48"/>
    </location>
</feature>
<keyword evidence="8" id="KW-1185">Reference proteome</keyword>
<evidence type="ECO:0000259" key="6">
    <source>
        <dbReference type="PROSITE" id="PS50119"/>
    </source>
</evidence>
<keyword evidence="2 4" id="KW-0863">Zinc-finger</keyword>
<keyword evidence="3" id="KW-0862">Zinc</keyword>
<feature type="compositionally biased region" description="Low complexity" evidence="5">
    <location>
        <begin position="102"/>
        <end position="126"/>
    </location>
</feature>
<accession>A0A833QV85</accession>
<dbReference type="AlphaFoldDB" id="A0A833QV85"/>
<evidence type="ECO:0000256" key="2">
    <source>
        <dbReference type="ARBA" id="ARBA00022771"/>
    </source>
</evidence>
<feature type="compositionally biased region" description="Polar residues" evidence="5">
    <location>
        <begin position="127"/>
        <end position="140"/>
    </location>
</feature>
<evidence type="ECO:0000256" key="3">
    <source>
        <dbReference type="ARBA" id="ARBA00022833"/>
    </source>
</evidence>
<evidence type="ECO:0000256" key="4">
    <source>
        <dbReference type="PROSITE-ProRule" id="PRU00024"/>
    </source>
</evidence>
<gene>
    <name evidence="7" type="ORF">FCM35_KLT08706</name>
</gene>
<keyword evidence="1" id="KW-0479">Metal-binding</keyword>
<dbReference type="InterPro" id="IPR049808">
    <property type="entry name" value="CONSTANS-like_Bbox1"/>
</dbReference>
<dbReference type="PANTHER" id="PTHR31717:SF60">
    <property type="entry name" value="B-BOX TYPE ZINC FINGER FAMILY PROTEIN"/>
    <property type="match status" value="1"/>
</dbReference>
<dbReference type="EMBL" id="SWLB01000019">
    <property type="protein sequence ID" value="KAF3325626.1"/>
    <property type="molecule type" value="Genomic_DNA"/>
</dbReference>
<proteinExistence type="predicted"/>
<dbReference type="GO" id="GO:0008270">
    <property type="term" value="F:zinc ion binding"/>
    <property type="evidence" value="ECO:0007669"/>
    <property type="project" value="UniProtKB-KW"/>
</dbReference>
<protein>
    <submittedName>
        <fullName evidence="7">Zinc finger protein CONSTANS-LIKE 1-like protein</fullName>
    </submittedName>
</protein>
<feature type="region of interest" description="Disordered" evidence="5">
    <location>
        <begin position="85"/>
        <end position="186"/>
    </location>
</feature>
<evidence type="ECO:0000256" key="5">
    <source>
        <dbReference type="SAM" id="MobiDB-lite"/>
    </source>
</evidence>
<evidence type="ECO:0000256" key="1">
    <source>
        <dbReference type="ARBA" id="ARBA00022723"/>
    </source>
</evidence>